<comment type="caution">
    <text evidence="1">The sequence shown here is derived from an EMBL/GenBank/DDBJ whole genome shotgun (WGS) entry which is preliminary data.</text>
</comment>
<reference evidence="1" key="1">
    <citation type="submission" date="2021-03" db="EMBL/GenBank/DDBJ databases">
        <title>Evolutionary priming and transition to the ectomycorrhizal habit in an iconic lineage of mushroom-forming fungi: is preadaptation a requirement?</title>
        <authorList>
            <consortium name="DOE Joint Genome Institute"/>
            <person name="Looney B.P."/>
            <person name="Miyauchi S."/>
            <person name="Morin E."/>
            <person name="Drula E."/>
            <person name="Courty P.E."/>
            <person name="Chicoki N."/>
            <person name="Fauchery L."/>
            <person name="Kohler A."/>
            <person name="Kuo A."/>
            <person name="LaButti K."/>
            <person name="Pangilinan J."/>
            <person name="Lipzen A."/>
            <person name="Riley R."/>
            <person name="Andreopoulos W."/>
            <person name="He G."/>
            <person name="Johnson J."/>
            <person name="Barry K.W."/>
            <person name="Grigoriev I.V."/>
            <person name="Nagy L."/>
            <person name="Hibbett D."/>
            <person name="Henrissat B."/>
            <person name="Matheny P.B."/>
            <person name="Labbe J."/>
            <person name="Martin A.F."/>
        </authorList>
    </citation>
    <scope>NUCLEOTIDE SEQUENCE</scope>
    <source>
        <strain evidence="1">BPL698</strain>
    </source>
</reference>
<proteinExistence type="predicted"/>
<sequence>MLLRFLSTLALAGVVRALNGSVTDYAPLVNQPCPDLTTDPLLRVFTPNNQSLHPREEAYVGARLTTVIPNEWYNWVGDGSSIGYNLSTFNNSFPKIGIAISGGGHRAAQFGAGVLSGLDARNASAKAAGTGGFLQVTSYVSALSGGSWLTGSLYMNDFPTIHDLVYGNGGNLAGWLLDIAFATPDGDDIASTNNQDWLGSILWSVFAKGDTGIDTSLTDPWARIISYHFLNQTNRQNFFTNDSTHGAGQRWSDVPLIPSWQQQLVPFPIIEANSRPVGSNLTTALDPSAVVYEMTPMEFGSWDPGLSAMMNMSYAGTHLNNGQPDNDTACTTYFDQTGFVLGTSASLFNQLLDFARNKIAGFDNDVANWPSPFFNLTAKANFQDLNSKWLELVDGASNQENVPVGQLFVKARSMDVIVAVDGSGDLPTSWPNGTALLLADSRITTLLQSSHQTFPPLPGNAAEFISTGMNMRPTFYGCFPTQNPPEYPIVIYFPNSPPLNGDNPVANTGIFKLQYTPKHTQVFLDQVHNNTVGGFLPNTNDPDPDFGKCLQCIAIDRARYHVNPPVPLSTICAGCFQQYCFDPNNLTSVSALPGRKLAFVDPDPQGISAVTGFLSKGKLAIILGFVGLAILIAAISAFLIWRKRRARARDNAYQKVMELHDESEPPFTRRMFRRNIDDVSGRGKE</sequence>
<accession>A0ACC0TTV0</accession>
<dbReference type="Proteomes" id="UP001207468">
    <property type="component" value="Unassembled WGS sequence"/>
</dbReference>
<name>A0ACC0TTV0_9AGAM</name>
<protein>
    <submittedName>
        <fullName evidence="1">Phospholipase B</fullName>
    </submittedName>
</protein>
<evidence type="ECO:0000313" key="2">
    <source>
        <dbReference type="Proteomes" id="UP001207468"/>
    </source>
</evidence>
<gene>
    <name evidence="1" type="ORF">F5148DRAFT_1301394</name>
</gene>
<evidence type="ECO:0000313" key="1">
    <source>
        <dbReference type="EMBL" id="KAI9448706.1"/>
    </source>
</evidence>
<keyword evidence="2" id="KW-1185">Reference proteome</keyword>
<organism evidence="1 2">
    <name type="scientific">Russula earlei</name>
    <dbReference type="NCBI Taxonomy" id="71964"/>
    <lineage>
        <taxon>Eukaryota</taxon>
        <taxon>Fungi</taxon>
        <taxon>Dikarya</taxon>
        <taxon>Basidiomycota</taxon>
        <taxon>Agaricomycotina</taxon>
        <taxon>Agaricomycetes</taxon>
        <taxon>Russulales</taxon>
        <taxon>Russulaceae</taxon>
        <taxon>Russula</taxon>
    </lineage>
</organism>
<dbReference type="EMBL" id="JAGFNK010000567">
    <property type="protein sequence ID" value="KAI9448706.1"/>
    <property type="molecule type" value="Genomic_DNA"/>
</dbReference>